<keyword evidence="16" id="KW-1185">Reference proteome</keyword>
<dbReference type="OrthoDB" id="339900at2759"/>
<dbReference type="InterPro" id="IPR006361">
    <property type="entry name" value="Uroporphyrinogen_deCO2ase_HemE"/>
</dbReference>
<dbReference type="PANTHER" id="PTHR21091">
    <property type="entry name" value="METHYLTETRAHYDROFOLATE:HOMOCYSTEINE METHYLTRANSFERASE RELATED"/>
    <property type="match status" value="1"/>
</dbReference>
<dbReference type="PROSITE" id="PS00906">
    <property type="entry name" value="UROD_1"/>
    <property type="match status" value="1"/>
</dbReference>
<evidence type="ECO:0000256" key="4">
    <source>
        <dbReference type="ARBA" id="ARBA00009935"/>
    </source>
</evidence>
<evidence type="ECO:0000313" key="16">
    <source>
        <dbReference type="Proteomes" id="UP000355283"/>
    </source>
</evidence>
<comment type="subunit">
    <text evidence="5">Homodimer.</text>
</comment>
<dbReference type="GO" id="GO:0009507">
    <property type="term" value="C:chloroplast"/>
    <property type="evidence" value="ECO:0007669"/>
    <property type="project" value="UniProtKB-SubCell"/>
</dbReference>
<feature type="domain" description="Uroporphyrinogen decarboxylase (URO-D)" evidence="13">
    <location>
        <begin position="68"/>
        <end position="77"/>
    </location>
</feature>
<keyword evidence="9 11" id="KW-0627">Porphyrin biosynthesis</keyword>
<keyword evidence="8 11" id="KW-0456">Lyase</keyword>
<dbReference type="GO" id="GO:0006782">
    <property type="term" value="P:protoporphyrinogen IX biosynthetic process"/>
    <property type="evidence" value="ECO:0007669"/>
    <property type="project" value="UniProtKB-UniPathway"/>
</dbReference>
<dbReference type="GO" id="GO:0004853">
    <property type="term" value="F:uroporphyrinogen decarboxylase activity"/>
    <property type="evidence" value="ECO:0007669"/>
    <property type="project" value="UniProtKB-EC"/>
</dbReference>
<reference evidence="15 16" key="1">
    <citation type="submission" date="2019-01" db="EMBL/GenBank/DDBJ databases">
        <title>Nuclear Genome Assembly of the Microalgal Biofuel strain Nannochloropsis salina CCMP1776.</title>
        <authorList>
            <person name="Hovde B."/>
        </authorList>
    </citation>
    <scope>NUCLEOTIDE SEQUENCE [LARGE SCALE GENOMIC DNA]</scope>
    <source>
        <strain evidence="15 16">CCMP1776</strain>
    </source>
</reference>
<dbReference type="UniPathway" id="UPA00251">
    <property type="reaction ID" value="UER00321"/>
</dbReference>
<evidence type="ECO:0000256" key="12">
    <source>
        <dbReference type="RuleBase" id="RU004169"/>
    </source>
</evidence>
<accession>A0A4D9DGF2</accession>
<name>A0A4D9DGF2_9STRA</name>
<comment type="similarity">
    <text evidence="4 12">Belongs to the uroporphyrinogen decarboxylase family.</text>
</comment>
<dbReference type="HAMAP" id="MF_00218">
    <property type="entry name" value="URO_D"/>
    <property type="match status" value="1"/>
</dbReference>
<dbReference type="CDD" id="cd00717">
    <property type="entry name" value="URO-D"/>
    <property type="match status" value="1"/>
</dbReference>
<dbReference type="InterPro" id="IPR038071">
    <property type="entry name" value="UROD/MetE-like_sf"/>
</dbReference>
<dbReference type="SUPFAM" id="SSF51726">
    <property type="entry name" value="UROD/MetE-like"/>
    <property type="match status" value="1"/>
</dbReference>
<evidence type="ECO:0000256" key="1">
    <source>
        <dbReference type="ARBA" id="ARBA00002448"/>
    </source>
</evidence>
<dbReference type="AlphaFoldDB" id="A0A4D9DGF2"/>
<comment type="caution">
    <text evidence="15">The sequence shown here is derived from an EMBL/GenBank/DDBJ whole genome shotgun (WGS) entry which is preliminary data.</text>
</comment>
<evidence type="ECO:0000256" key="7">
    <source>
        <dbReference type="ARBA" id="ARBA00022793"/>
    </source>
</evidence>
<dbReference type="PROSITE" id="PS00907">
    <property type="entry name" value="UROD_2"/>
    <property type="match status" value="1"/>
</dbReference>
<keyword evidence="7 11" id="KW-0210">Decarboxylase</keyword>
<comment type="subcellular location">
    <subcellularLocation>
        <location evidence="2">Plastid</location>
        <location evidence="2">Chloroplast</location>
    </subcellularLocation>
</comment>
<evidence type="ECO:0000313" key="15">
    <source>
        <dbReference type="EMBL" id="TFJ87869.1"/>
    </source>
</evidence>
<comment type="pathway">
    <text evidence="3 11">Porphyrin-containing compound metabolism; protoporphyrin-IX biosynthesis; coproporphyrinogen-III from 5-aminolevulinate: step 4/4.</text>
</comment>
<dbReference type="EMBL" id="SDOX01000005">
    <property type="protein sequence ID" value="TFJ87869.1"/>
    <property type="molecule type" value="Genomic_DNA"/>
</dbReference>
<evidence type="ECO:0000256" key="8">
    <source>
        <dbReference type="ARBA" id="ARBA00023239"/>
    </source>
</evidence>
<evidence type="ECO:0000259" key="13">
    <source>
        <dbReference type="PROSITE" id="PS00906"/>
    </source>
</evidence>
<sequence length="392" mass="43825">MLQFAGRASFLLVVGILVGPGAVIGFTIRQPVKMAATATKAGASAADQQVEEPLLLRAARGEKVERPPVWMMRQAGRHMSAYRELVKKYPTFRERSEIPDVSTEISLQPWEAYKTDGVILFSDILTPLPGMGVEFTIEEKTGPKIKPIRTWEAVKQMHLMDCMQTCPFVHQTLSDLRKEVGNQATVLGFVGLPYTLATYIVEGQSSKEYLEIKKMMFQEPALLQQMLSVLADNIGEYACFQIDAGAQVIQVFDSWAGHLSPADYDIFAAPYQRQVIEKIKAKHPTVPIIIYINKSGALLERMAQSGADMVSLDWTVTMEEGRRRLGSEMGVQGNLDPAILYAPKEVIKERAEQILREGKGYKHVMNLGHGIEATTPEENAKFFIDTVKAWRY</sequence>
<feature type="domain" description="Uroporphyrinogen decarboxylase (URO-D)" evidence="14">
    <location>
        <begin position="187"/>
        <end position="203"/>
    </location>
</feature>
<evidence type="ECO:0000256" key="2">
    <source>
        <dbReference type="ARBA" id="ARBA00004229"/>
    </source>
</evidence>
<dbReference type="InterPro" id="IPR000257">
    <property type="entry name" value="Uroporphyrinogen_deCOase"/>
</dbReference>
<dbReference type="NCBIfam" id="TIGR01464">
    <property type="entry name" value="hemE"/>
    <property type="match status" value="1"/>
</dbReference>
<comment type="function">
    <text evidence="1">Catalyzes the decarboxylation of four acetate groups of uroporphyrinogen-III to yield coproporphyrinogen-III.</text>
</comment>
<dbReference type="Gene3D" id="3.20.20.210">
    <property type="match status" value="1"/>
</dbReference>
<evidence type="ECO:0000256" key="10">
    <source>
        <dbReference type="ARBA" id="ARBA00048033"/>
    </source>
</evidence>
<organism evidence="15 16">
    <name type="scientific">Nannochloropsis salina CCMP1776</name>
    <dbReference type="NCBI Taxonomy" id="1027361"/>
    <lineage>
        <taxon>Eukaryota</taxon>
        <taxon>Sar</taxon>
        <taxon>Stramenopiles</taxon>
        <taxon>Ochrophyta</taxon>
        <taxon>Eustigmatophyceae</taxon>
        <taxon>Eustigmatales</taxon>
        <taxon>Monodopsidaceae</taxon>
        <taxon>Microchloropsis</taxon>
        <taxon>Microchloropsis salina</taxon>
    </lineage>
</organism>
<dbReference type="PANTHER" id="PTHR21091:SF169">
    <property type="entry name" value="UROPORPHYRINOGEN DECARBOXYLASE"/>
    <property type="match status" value="1"/>
</dbReference>
<protein>
    <recommendedName>
        <fullName evidence="6 11">Uroporphyrinogen decarboxylase</fullName>
        <ecNumber evidence="6 11">4.1.1.37</ecNumber>
    </recommendedName>
</protein>
<evidence type="ECO:0000256" key="11">
    <source>
        <dbReference type="RuleBase" id="RU000554"/>
    </source>
</evidence>
<dbReference type="Proteomes" id="UP000355283">
    <property type="component" value="Unassembled WGS sequence"/>
</dbReference>
<evidence type="ECO:0000256" key="5">
    <source>
        <dbReference type="ARBA" id="ARBA00011738"/>
    </source>
</evidence>
<dbReference type="FunFam" id="3.20.20.210:FF:000006">
    <property type="entry name" value="Uroporphyrinogen decarboxylase"/>
    <property type="match status" value="1"/>
</dbReference>
<evidence type="ECO:0000256" key="6">
    <source>
        <dbReference type="ARBA" id="ARBA00012288"/>
    </source>
</evidence>
<evidence type="ECO:0000256" key="9">
    <source>
        <dbReference type="ARBA" id="ARBA00023244"/>
    </source>
</evidence>
<dbReference type="Pfam" id="PF01208">
    <property type="entry name" value="URO-D"/>
    <property type="match status" value="1"/>
</dbReference>
<evidence type="ECO:0000259" key="14">
    <source>
        <dbReference type="PROSITE" id="PS00907"/>
    </source>
</evidence>
<evidence type="ECO:0000256" key="3">
    <source>
        <dbReference type="ARBA" id="ARBA00004804"/>
    </source>
</evidence>
<gene>
    <name evidence="15" type="ORF">NSK_001216</name>
</gene>
<comment type="catalytic activity">
    <reaction evidence="10 11">
        <text>uroporphyrinogen III + 4 H(+) = coproporphyrinogen III + 4 CO2</text>
        <dbReference type="Rhea" id="RHEA:19865"/>
        <dbReference type="ChEBI" id="CHEBI:15378"/>
        <dbReference type="ChEBI" id="CHEBI:16526"/>
        <dbReference type="ChEBI" id="CHEBI:57308"/>
        <dbReference type="ChEBI" id="CHEBI:57309"/>
        <dbReference type="EC" id="4.1.1.37"/>
    </reaction>
</comment>
<proteinExistence type="inferred from homology"/>
<dbReference type="EC" id="4.1.1.37" evidence="6 11"/>